<dbReference type="Pfam" id="PF07963">
    <property type="entry name" value="N_methyl"/>
    <property type="match status" value="1"/>
</dbReference>
<reference evidence="4 5" key="1">
    <citation type="submission" date="2022-01" db="EMBL/GenBank/DDBJ databases">
        <title>Alkalihalobacillus sp. EGI L200015, a novel bacterium isolated from a salt lake sediment.</title>
        <authorList>
            <person name="Gao L."/>
            <person name="Fang B.-Z."/>
            <person name="Li W.-J."/>
        </authorList>
    </citation>
    <scope>NUCLEOTIDE SEQUENCE [LARGE SCALE GENOMIC DNA]</scope>
    <source>
        <strain evidence="4 5">KCTC 12718</strain>
    </source>
</reference>
<name>A0ABS9H2Q6_9BACL</name>
<dbReference type="EMBL" id="JAKIJS010000001">
    <property type="protein sequence ID" value="MCF6138110.1"/>
    <property type="molecule type" value="Genomic_DNA"/>
</dbReference>
<organism evidence="4 5">
    <name type="scientific">Pseudalkalibacillus berkeleyi</name>
    <dbReference type="NCBI Taxonomy" id="1069813"/>
    <lineage>
        <taxon>Bacteria</taxon>
        <taxon>Bacillati</taxon>
        <taxon>Bacillota</taxon>
        <taxon>Bacilli</taxon>
        <taxon>Bacillales</taxon>
        <taxon>Fictibacillaceae</taxon>
        <taxon>Pseudalkalibacillus</taxon>
    </lineage>
</organism>
<dbReference type="RefSeq" id="WP_236334269.1">
    <property type="nucleotide sequence ID" value="NZ_JAKIJS010000001.1"/>
</dbReference>
<evidence type="ECO:0000256" key="1">
    <source>
        <dbReference type="ARBA" id="ARBA00004241"/>
    </source>
</evidence>
<comment type="caution">
    <text evidence="4">The sequence shown here is derived from an EMBL/GenBank/DDBJ whole genome shotgun (WGS) entry which is preliminary data.</text>
</comment>
<evidence type="ECO:0000313" key="5">
    <source>
        <dbReference type="Proteomes" id="UP001649381"/>
    </source>
</evidence>
<proteinExistence type="predicted"/>
<keyword evidence="2" id="KW-0178">Competence</keyword>
<keyword evidence="5" id="KW-1185">Reference proteome</keyword>
<gene>
    <name evidence="4" type="ORF">L2716_10275</name>
</gene>
<dbReference type="PROSITE" id="PS00409">
    <property type="entry name" value="PROKAR_NTER_METHYL"/>
    <property type="match status" value="1"/>
</dbReference>
<dbReference type="InterPro" id="IPR012902">
    <property type="entry name" value="N_methyl_site"/>
</dbReference>
<evidence type="ECO:0000256" key="2">
    <source>
        <dbReference type="ARBA" id="ARBA00023287"/>
    </source>
</evidence>
<dbReference type="NCBIfam" id="TIGR02532">
    <property type="entry name" value="IV_pilin_GFxxxE"/>
    <property type="match status" value="1"/>
</dbReference>
<keyword evidence="3" id="KW-0472">Membrane</keyword>
<keyword evidence="3" id="KW-1133">Transmembrane helix</keyword>
<protein>
    <submittedName>
        <fullName evidence="4">Prepilin-type N-terminal cleavage/methylation domain-containing protein</fullName>
    </submittedName>
</protein>
<feature type="transmembrane region" description="Helical" evidence="3">
    <location>
        <begin position="12"/>
        <end position="33"/>
    </location>
</feature>
<keyword evidence="3" id="KW-0812">Transmembrane</keyword>
<evidence type="ECO:0000256" key="3">
    <source>
        <dbReference type="SAM" id="Phobius"/>
    </source>
</evidence>
<sequence>MKNEKGITLIELLATITIFSMIVGVSYSMITYVQGSWIHTKGITQTESKVQELQTVLTRELSSPLEITFSGHSLTFKQREGKTINLKLNGNTLTLEKDGTVNHSFSLPVNKIEFHNEKDSAIATLSEGIGYLKIYYSKTGLKSKQENLTLTINVYEGSVIK</sequence>
<evidence type="ECO:0000313" key="4">
    <source>
        <dbReference type="EMBL" id="MCF6138110.1"/>
    </source>
</evidence>
<comment type="subcellular location">
    <subcellularLocation>
        <location evidence="1">Cell surface</location>
    </subcellularLocation>
</comment>
<accession>A0ABS9H2Q6</accession>
<dbReference type="Proteomes" id="UP001649381">
    <property type="component" value="Unassembled WGS sequence"/>
</dbReference>